<evidence type="ECO:0000259" key="3">
    <source>
        <dbReference type="Pfam" id="PF08486"/>
    </source>
</evidence>
<dbReference type="AlphaFoldDB" id="A0A841U0U4"/>
<dbReference type="GO" id="GO:0030435">
    <property type="term" value="P:sporulation resulting in formation of a cellular spore"/>
    <property type="evidence" value="ECO:0007669"/>
    <property type="project" value="InterPro"/>
</dbReference>
<name>A0A841U0U4_9BACL</name>
<dbReference type="PANTHER" id="PTHR30032">
    <property type="entry name" value="N-ACETYLMURAMOYL-L-ALANINE AMIDASE-RELATED"/>
    <property type="match status" value="1"/>
</dbReference>
<evidence type="ECO:0000256" key="2">
    <source>
        <dbReference type="SAM" id="Phobius"/>
    </source>
</evidence>
<feature type="region of interest" description="Disordered" evidence="1">
    <location>
        <begin position="36"/>
        <end position="135"/>
    </location>
</feature>
<dbReference type="RefSeq" id="WP_185135724.1">
    <property type="nucleotide sequence ID" value="NZ_BORM01000008.1"/>
</dbReference>
<evidence type="ECO:0000313" key="5">
    <source>
        <dbReference type="Proteomes" id="UP000553776"/>
    </source>
</evidence>
<dbReference type="NCBIfam" id="TIGR02669">
    <property type="entry name" value="SpoIID_LytB"/>
    <property type="match status" value="1"/>
</dbReference>
<keyword evidence="2" id="KW-1133">Transmembrane helix</keyword>
<accession>A0A841U0U4</accession>
<dbReference type="Pfam" id="PF08486">
    <property type="entry name" value="SpoIID"/>
    <property type="match status" value="1"/>
</dbReference>
<protein>
    <submittedName>
        <fullName evidence="4">Stage II sporulation protein D</fullName>
    </submittedName>
</protein>
<dbReference type="GO" id="GO:0030288">
    <property type="term" value="C:outer membrane-bounded periplasmic space"/>
    <property type="evidence" value="ECO:0007669"/>
    <property type="project" value="TreeGrafter"/>
</dbReference>
<organism evidence="4 5">
    <name type="scientific">Cohnella xylanilytica</name>
    <dbReference type="NCBI Taxonomy" id="557555"/>
    <lineage>
        <taxon>Bacteria</taxon>
        <taxon>Bacillati</taxon>
        <taxon>Bacillota</taxon>
        <taxon>Bacilli</taxon>
        <taxon>Bacillales</taxon>
        <taxon>Paenibacillaceae</taxon>
        <taxon>Cohnella</taxon>
    </lineage>
</organism>
<dbReference type="PANTHER" id="PTHR30032:SF4">
    <property type="entry name" value="AMIDASE ENHANCER"/>
    <property type="match status" value="1"/>
</dbReference>
<dbReference type="EMBL" id="JACJVR010000035">
    <property type="protein sequence ID" value="MBB6691730.1"/>
    <property type="molecule type" value="Genomic_DNA"/>
</dbReference>
<keyword evidence="2" id="KW-0472">Membrane</keyword>
<sequence length="430" mass="46396">MRRWTSFPWWVDAAAFAGGIAIAAALWFSLHGRSPDTEALKEPGTRAVQEAAKELDAESEPANRESVDKPADREGPALPGAADGAIRTEEAAGASGGGPAAGAKAQREAPGDADDSGLRQEDKAGEADSRPVSASSRWSERTFVRVYLSDKKRVETVPIETYVRGVVAAEMPLDFEPAALEAQALAARTYIVRRLLAGDRTGVPVPGADVTDTQTHQVYRSLEEMARLKLADEGAWKKADDAAKRTAGRVLTYNGSPIEALFFASSNGYTENSEDVFPYGLPYLRSVESPWDREEASNWKETLEFTAQQFYKALGVKPGGILARAGGRIAARVEERTPGRRVKTLKVGSKELTGIEAREKLGLRSAAFDLKLEGRSVVVTTYGNGHGVGLSQWGAEGMAKRGSTAEQIVKHYYTGIRIEEASKLADRLSL</sequence>
<dbReference type="InterPro" id="IPR051922">
    <property type="entry name" value="Bact_Sporulation_Assoc"/>
</dbReference>
<dbReference type="NCBIfam" id="TIGR02870">
    <property type="entry name" value="spore_II_D"/>
    <property type="match status" value="1"/>
</dbReference>
<dbReference type="Proteomes" id="UP000553776">
    <property type="component" value="Unassembled WGS sequence"/>
</dbReference>
<reference evidence="4 5" key="1">
    <citation type="submission" date="2020-08" db="EMBL/GenBank/DDBJ databases">
        <title>Cohnella phylogeny.</title>
        <authorList>
            <person name="Dunlap C."/>
        </authorList>
    </citation>
    <scope>NUCLEOTIDE SEQUENCE [LARGE SCALE GENOMIC DNA]</scope>
    <source>
        <strain evidence="4 5">DSM 25239</strain>
    </source>
</reference>
<keyword evidence="5" id="KW-1185">Reference proteome</keyword>
<feature type="transmembrane region" description="Helical" evidence="2">
    <location>
        <begin position="7"/>
        <end position="30"/>
    </location>
</feature>
<proteinExistence type="predicted"/>
<keyword evidence="2" id="KW-0812">Transmembrane</keyword>
<feature type="compositionally biased region" description="Basic and acidic residues" evidence="1">
    <location>
        <begin position="51"/>
        <end position="75"/>
    </location>
</feature>
<evidence type="ECO:0000313" key="4">
    <source>
        <dbReference type="EMBL" id="MBB6691730.1"/>
    </source>
</evidence>
<comment type="caution">
    <text evidence="4">The sequence shown here is derived from an EMBL/GenBank/DDBJ whole genome shotgun (WGS) entry which is preliminary data.</text>
</comment>
<dbReference type="InterPro" id="IPR013693">
    <property type="entry name" value="SpoIID/LytB_N"/>
</dbReference>
<dbReference type="InterPro" id="IPR014225">
    <property type="entry name" value="Spore_II_D_firmicutes"/>
</dbReference>
<evidence type="ECO:0000256" key="1">
    <source>
        <dbReference type="SAM" id="MobiDB-lite"/>
    </source>
</evidence>
<dbReference type="InterPro" id="IPR013486">
    <property type="entry name" value="SpoIID/LytB"/>
</dbReference>
<gene>
    <name evidence="4" type="primary">spoIID</name>
    <name evidence="4" type="ORF">H7B90_09995</name>
</gene>
<feature type="compositionally biased region" description="Basic and acidic residues" evidence="1">
    <location>
        <begin position="105"/>
        <end position="129"/>
    </location>
</feature>
<feature type="domain" description="Sporulation stage II protein D amidase enhancer LytB N-terminal" evidence="3">
    <location>
        <begin position="151"/>
        <end position="253"/>
    </location>
</feature>